<feature type="chain" id="PRO_5008571509" description="Lipoprotein" evidence="1">
    <location>
        <begin position="24"/>
        <end position="223"/>
    </location>
</feature>
<dbReference type="Gene3D" id="2.40.360.20">
    <property type="match status" value="1"/>
</dbReference>
<gene>
    <name evidence="2" type="ORF">SVA_3737</name>
</gene>
<sequence>MKALRIGTVVGVLLFASSAGAWAARYDYRDYETPANVTQKHYSMSAGMCGDAEIVEFSRQPVGTDTLLTKTRIRTNAGVNCQYDKLHFQESAYAVSWRRTDKYDPSGAVLLSSNRLTKPIARATAFMEVGATWGSATEVDDGVNPNNIVDHVVETNILLGLENVTVPYGAYTGCLKIHTSRMSRTLGNFVMVSWRCAGIGEVKRIQGFGGTMVRWELLGVTAP</sequence>
<evidence type="ECO:0000313" key="3">
    <source>
        <dbReference type="Proteomes" id="UP000218899"/>
    </source>
</evidence>
<dbReference type="Proteomes" id="UP000218899">
    <property type="component" value="Chromosome"/>
</dbReference>
<keyword evidence="1" id="KW-0732">Signal</keyword>
<feature type="signal peptide" evidence="1">
    <location>
        <begin position="1"/>
        <end position="23"/>
    </location>
</feature>
<evidence type="ECO:0008006" key="4">
    <source>
        <dbReference type="Google" id="ProtNLM"/>
    </source>
</evidence>
<name>A0A1B4VD57_9GAMM</name>
<dbReference type="AlphaFoldDB" id="A0A1B4VD57"/>
<proteinExistence type="predicted"/>
<evidence type="ECO:0000313" key="2">
    <source>
        <dbReference type="EMBL" id="BAU50271.1"/>
    </source>
</evidence>
<dbReference type="KEGG" id="sva:SVA_3737"/>
<keyword evidence="3" id="KW-1185">Reference proteome</keyword>
<evidence type="ECO:0000256" key="1">
    <source>
        <dbReference type="SAM" id="SignalP"/>
    </source>
</evidence>
<accession>A0A1B4VD57</accession>
<reference evidence="2 3" key="1">
    <citation type="submission" date="2015-08" db="EMBL/GenBank/DDBJ databases">
        <title>Complete genome sequence of Sulfurifustis variabilis.</title>
        <authorList>
            <person name="Miura A."/>
            <person name="Kojima H."/>
            <person name="Fukui M."/>
        </authorList>
    </citation>
    <scope>NUCLEOTIDE SEQUENCE [LARGE SCALE GENOMIC DNA]</scope>
    <source>
        <strain evidence="3">skN76</strain>
    </source>
</reference>
<protein>
    <recommendedName>
        <fullName evidence="4">Lipoprotein</fullName>
    </recommendedName>
</protein>
<dbReference type="EMBL" id="AP014936">
    <property type="protein sequence ID" value="BAU50271.1"/>
    <property type="molecule type" value="Genomic_DNA"/>
</dbReference>
<dbReference type="RefSeq" id="WP_096462587.1">
    <property type="nucleotide sequence ID" value="NZ_AP014936.1"/>
</dbReference>
<organism evidence="2 3">
    <name type="scientific">Sulfurifustis variabilis</name>
    <dbReference type="NCBI Taxonomy" id="1675686"/>
    <lineage>
        <taxon>Bacteria</taxon>
        <taxon>Pseudomonadati</taxon>
        <taxon>Pseudomonadota</taxon>
        <taxon>Gammaproteobacteria</taxon>
        <taxon>Acidiferrobacterales</taxon>
        <taxon>Acidiferrobacteraceae</taxon>
        <taxon>Sulfurifustis</taxon>
    </lineage>
</organism>